<protein>
    <submittedName>
        <fullName evidence="1">Uncharacterized protein</fullName>
    </submittedName>
</protein>
<comment type="caution">
    <text evidence="1">The sequence shown here is derived from an EMBL/GenBank/DDBJ whole genome shotgun (WGS) entry which is preliminary data.</text>
</comment>
<name>A0A3P3DJC9_9RHOB</name>
<sequence>MLIPAQSSPHIRYWLEKTTPPVRLMVSRAEMEIFDAALAQIHRRLVPEGRGSALIYAFRQLSQDPALRERITNALPAFQAEISSILQRARVKNLKVPTQQLRLSLSPQQAIAIRDLAGTMGLTLSDLGRAAILVFREAEKDLSAEQLRKFRADVLAQRFERVG</sequence>
<evidence type="ECO:0000313" key="1">
    <source>
        <dbReference type="EMBL" id="RRH73806.1"/>
    </source>
</evidence>
<evidence type="ECO:0000313" key="2">
    <source>
        <dbReference type="Proteomes" id="UP000282125"/>
    </source>
</evidence>
<dbReference type="AlphaFoldDB" id="A0A3P3DJC9"/>
<keyword evidence="2" id="KW-1185">Reference proteome</keyword>
<accession>A0A3P3DJC9</accession>
<dbReference type="EMBL" id="RRAZ01000016">
    <property type="protein sequence ID" value="RRH73806.1"/>
    <property type="molecule type" value="Genomic_DNA"/>
</dbReference>
<gene>
    <name evidence="1" type="ORF">EG244_12090</name>
</gene>
<reference evidence="1 2" key="1">
    <citation type="submission" date="2018-11" db="EMBL/GenBank/DDBJ databases">
        <title>Gemmobacter sp. nov., YIM 102744-1 draft genome.</title>
        <authorList>
            <person name="Li G."/>
            <person name="Jiang Y."/>
        </authorList>
    </citation>
    <scope>NUCLEOTIDE SEQUENCE [LARGE SCALE GENOMIC DNA]</scope>
    <source>
        <strain evidence="1 2">YIM 102744-1</strain>
    </source>
</reference>
<organism evidence="1 2">
    <name type="scientific">Falsigemmobacter faecalis</name>
    <dbReference type="NCBI Taxonomy" id="2488730"/>
    <lineage>
        <taxon>Bacteria</taxon>
        <taxon>Pseudomonadati</taxon>
        <taxon>Pseudomonadota</taxon>
        <taxon>Alphaproteobacteria</taxon>
        <taxon>Rhodobacterales</taxon>
        <taxon>Paracoccaceae</taxon>
        <taxon>Falsigemmobacter</taxon>
    </lineage>
</organism>
<dbReference type="Proteomes" id="UP000282125">
    <property type="component" value="Unassembled WGS sequence"/>
</dbReference>
<proteinExistence type="predicted"/>